<name>A0A167GNX6_9GAMM</name>
<evidence type="ECO:0000313" key="2">
    <source>
        <dbReference type="EMBL" id="ANB16896.1"/>
    </source>
</evidence>
<dbReference type="KEGG" id="dko:I596_865"/>
<protein>
    <submittedName>
        <fullName evidence="2">Uncharacterized protein</fullName>
    </submittedName>
</protein>
<proteinExistence type="predicted"/>
<organism evidence="2 3">
    <name type="scientific">Dokdonella koreensis DS-123</name>
    <dbReference type="NCBI Taxonomy" id="1300342"/>
    <lineage>
        <taxon>Bacteria</taxon>
        <taxon>Pseudomonadati</taxon>
        <taxon>Pseudomonadota</taxon>
        <taxon>Gammaproteobacteria</taxon>
        <taxon>Lysobacterales</taxon>
        <taxon>Rhodanobacteraceae</taxon>
        <taxon>Dokdonella</taxon>
    </lineage>
</organism>
<accession>A0A167GNX6</accession>
<dbReference type="AlphaFoldDB" id="A0A167GNX6"/>
<dbReference type="STRING" id="1300342.I596_865"/>
<evidence type="ECO:0000256" key="1">
    <source>
        <dbReference type="SAM" id="MobiDB-lite"/>
    </source>
</evidence>
<gene>
    <name evidence="2" type="ORF">I596_865</name>
</gene>
<dbReference type="Proteomes" id="UP000076830">
    <property type="component" value="Chromosome"/>
</dbReference>
<evidence type="ECO:0000313" key="3">
    <source>
        <dbReference type="Proteomes" id="UP000076830"/>
    </source>
</evidence>
<feature type="region of interest" description="Disordered" evidence="1">
    <location>
        <begin position="16"/>
        <end position="53"/>
    </location>
</feature>
<reference evidence="2 3" key="1">
    <citation type="submission" date="2016-04" db="EMBL/GenBank/DDBJ databases">
        <title>Complete genome sequence of Dokdonella koreensis DS-123T.</title>
        <authorList>
            <person name="Kim J.F."/>
            <person name="Lee H."/>
            <person name="Kwak M.-J."/>
        </authorList>
    </citation>
    <scope>NUCLEOTIDE SEQUENCE [LARGE SCALE GENOMIC DNA]</scope>
    <source>
        <strain evidence="2 3">DS-123</strain>
    </source>
</reference>
<sequence>MGLVFPDLANASLRLGPLADSSGPQLDLPARVRRRARPRSSGASSGSTDQREFVRTRALRTLML</sequence>
<dbReference type="EMBL" id="CP015249">
    <property type="protein sequence ID" value="ANB16896.1"/>
    <property type="molecule type" value="Genomic_DNA"/>
</dbReference>
<keyword evidence="3" id="KW-1185">Reference proteome</keyword>